<sequence>MRTIHVNTSVASEIRKIGQSQLATYKDANTVKAAISQVLAQKNAATMIAKGKMVSLLQI</sequence>
<evidence type="ECO:0000313" key="1">
    <source>
        <dbReference type="EMBL" id="SFF60695.1"/>
    </source>
</evidence>
<evidence type="ECO:0000313" key="2">
    <source>
        <dbReference type="Proteomes" id="UP000199513"/>
    </source>
</evidence>
<gene>
    <name evidence="1" type="ORF">SAMN04488541_10799</name>
</gene>
<dbReference type="Proteomes" id="UP000199513">
    <property type="component" value="Unassembled WGS sequence"/>
</dbReference>
<proteinExistence type="predicted"/>
<dbReference type="AlphaFoldDB" id="A0A1I2K0L3"/>
<name>A0A1I2K0L3_9BACT</name>
<protein>
    <submittedName>
        <fullName evidence="1">Uncharacterized protein</fullName>
    </submittedName>
</protein>
<accession>A0A1I2K0L3</accession>
<dbReference type="EMBL" id="FONY01000079">
    <property type="protein sequence ID" value="SFF60695.1"/>
    <property type="molecule type" value="Genomic_DNA"/>
</dbReference>
<reference evidence="1 2" key="1">
    <citation type="submission" date="2016-10" db="EMBL/GenBank/DDBJ databases">
        <authorList>
            <person name="de Groot N.N."/>
        </authorList>
    </citation>
    <scope>NUCLEOTIDE SEQUENCE [LARGE SCALE GENOMIC DNA]</scope>
    <source>
        <strain>GEY</strain>
        <strain evidence="2">DSM 9560</strain>
    </source>
</reference>
<dbReference type="RefSeq" id="WP_091549534.1">
    <property type="nucleotide sequence ID" value="NZ_FONY01000079.1"/>
</dbReference>
<keyword evidence="2" id="KW-1185">Reference proteome</keyword>
<organism evidence="1 2">
    <name type="scientific">Thermoflexibacter ruber</name>
    <dbReference type="NCBI Taxonomy" id="1003"/>
    <lineage>
        <taxon>Bacteria</taxon>
        <taxon>Pseudomonadati</taxon>
        <taxon>Bacteroidota</taxon>
        <taxon>Cytophagia</taxon>
        <taxon>Cytophagales</taxon>
        <taxon>Thermoflexibacteraceae</taxon>
        <taxon>Thermoflexibacter</taxon>
    </lineage>
</organism>